<organism evidence="1 2">
    <name type="scientific">Gigaspora rosea</name>
    <dbReference type="NCBI Taxonomy" id="44941"/>
    <lineage>
        <taxon>Eukaryota</taxon>
        <taxon>Fungi</taxon>
        <taxon>Fungi incertae sedis</taxon>
        <taxon>Mucoromycota</taxon>
        <taxon>Glomeromycotina</taxon>
        <taxon>Glomeromycetes</taxon>
        <taxon>Diversisporales</taxon>
        <taxon>Gigasporaceae</taxon>
        <taxon>Gigaspora</taxon>
    </lineage>
</organism>
<sequence>MTLKEAWPEAYDIVMPLYDAQFFKSDSTVWALIVIAQETTQKVLNAQRLKLLSEFKKQMPEIT</sequence>
<dbReference type="OrthoDB" id="10468128at2759"/>
<dbReference type="EMBL" id="QKWP01001176">
    <property type="protein sequence ID" value="RIB11073.1"/>
    <property type="molecule type" value="Genomic_DNA"/>
</dbReference>
<name>A0A397UU78_9GLOM</name>
<evidence type="ECO:0000313" key="2">
    <source>
        <dbReference type="Proteomes" id="UP000266673"/>
    </source>
</evidence>
<evidence type="ECO:0000313" key="1">
    <source>
        <dbReference type="EMBL" id="RIB11073.1"/>
    </source>
</evidence>
<reference evidence="1 2" key="1">
    <citation type="submission" date="2018-06" db="EMBL/GenBank/DDBJ databases">
        <title>Comparative genomics reveals the genomic features of Rhizophagus irregularis, R. cerebriforme, R. diaphanum and Gigaspora rosea, and their symbiotic lifestyle signature.</title>
        <authorList>
            <person name="Morin E."/>
            <person name="San Clemente H."/>
            <person name="Chen E.C.H."/>
            <person name="De La Providencia I."/>
            <person name="Hainaut M."/>
            <person name="Kuo A."/>
            <person name="Kohler A."/>
            <person name="Murat C."/>
            <person name="Tang N."/>
            <person name="Roy S."/>
            <person name="Loubradou J."/>
            <person name="Henrissat B."/>
            <person name="Grigoriev I.V."/>
            <person name="Corradi N."/>
            <person name="Roux C."/>
            <person name="Martin F.M."/>
        </authorList>
    </citation>
    <scope>NUCLEOTIDE SEQUENCE [LARGE SCALE GENOMIC DNA]</scope>
    <source>
        <strain evidence="1 2">DAOM 194757</strain>
    </source>
</reference>
<comment type="caution">
    <text evidence="1">The sequence shown here is derived from an EMBL/GenBank/DDBJ whole genome shotgun (WGS) entry which is preliminary data.</text>
</comment>
<protein>
    <submittedName>
        <fullName evidence="1">Uncharacterized protein</fullName>
    </submittedName>
</protein>
<gene>
    <name evidence="1" type="ORF">C2G38_2204416</name>
</gene>
<keyword evidence="2" id="KW-1185">Reference proteome</keyword>
<accession>A0A397UU78</accession>
<dbReference type="Proteomes" id="UP000266673">
    <property type="component" value="Unassembled WGS sequence"/>
</dbReference>
<proteinExistence type="predicted"/>
<dbReference type="AlphaFoldDB" id="A0A397UU78"/>